<keyword evidence="7 11" id="KW-0460">Magnesium</keyword>
<evidence type="ECO:0000256" key="2">
    <source>
        <dbReference type="ARBA" id="ARBA00007533"/>
    </source>
</evidence>
<evidence type="ECO:0000256" key="5">
    <source>
        <dbReference type="ARBA" id="ARBA00022741"/>
    </source>
</evidence>
<comment type="catalytic activity">
    <reaction evidence="11">
        <text>L-glutamine + H2O = L-glutamate + NH4(+)</text>
        <dbReference type="Rhea" id="RHEA:15889"/>
        <dbReference type="ChEBI" id="CHEBI:15377"/>
        <dbReference type="ChEBI" id="CHEBI:28938"/>
        <dbReference type="ChEBI" id="CHEBI:29985"/>
        <dbReference type="ChEBI" id="CHEBI:58359"/>
    </reaction>
</comment>
<feature type="active site" evidence="11">
    <location>
        <position position="514"/>
    </location>
</feature>
<feature type="binding site" evidence="11">
    <location>
        <position position="412"/>
    </location>
    <ligand>
        <name>L-glutamine</name>
        <dbReference type="ChEBI" id="CHEBI:58359"/>
    </ligand>
</feature>
<dbReference type="Pfam" id="PF06418">
    <property type="entry name" value="CTP_synth_N"/>
    <property type="match status" value="1"/>
</dbReference>
<feature type="binding site" evidence="11">
    <location>
        <position position="225"/>
    </location>
    <ligand>
        <name>UTP</name>
        <dbReference type="ChEBI" id="CHEBI:46398"/>
    </ligand>
</feature>
<dbReference type="GO" id="GO:0097268">
    <property type="term" value="C:cytoophidium"/>
    <property type="evidence" value="ECO:0007669"/>
    <property type="project" value="UniProtKB-ARBA"/>
</dbReference>
<dbReference type="InterPro" id="IPR017456">
    <property type="entry name" value="CTP_synthase_N"/>
</dbReference>
<feature type="binding site" evidence="11">
    <location>
        <begin position="189"/>
        <end position="194"/>
    </location>
    <ligand>
        <name>CTP</name>
        <dbReference type="ChEBI" id="CHEBI:37563"/>
        <note>allosteric inhibitor</note>
    </ligand>
</feature>
<comment type="activity regulation">
    <text evidence="11">Allosterically activated by GTP, when glutamine is the substrate; GTP has no effect on the reaction when ammonia is the substrate. The allosteric effector GTP functions by stabilizing the protein conformation that binds the tetrahedral intermediate(s) formed during glutamine hydrolysis. Inhibited by the product CTP, via allosteric rather than competitive inhibition.</text>
</comment>
<keyword evidence="6 11" id="KW-0067">ATP-binding</keyword>
<dbReference type="PROSITE" id="PS51273">
    <property type="entry name" value="GATASE_TYPE_1"/>
    <property type="match status" value="1"/>
</dbReference>
<dbReference type="InterPro" id="IPR033828">
    <property type="entry name" value="GATase1_CTP_Synthase"/>
</dbReference>
<dbReference type="CDD" id="cd01746">
    <property type="entry name" value="GATase1_CTP_Synthase"/>
    <property type="match status" value="1"/>
</dbReference>
<dbReference type="GO" id="GO:0042802">
    <property type="term" value="F:identical protein binding"/>
    <property type="evidence" value="ECO:0007669"/>
    <property type="project" value="TreeGrafter"/>
</dbReference>
<comment type="pathway">
    <text evidence="1 11">Pyrimidine metabolism; CTP biosynthesis via de novo pathway; CTP from UDP: step 2/2.</text>
</comment>
<keyword evidence="5 11" id="KW-0547">Nucleotide-binding</keyword>
<comment type="caution">
    <text evidence="14">The sequence shown here is derived from an EMBL/GenBank/DDBJ whole genome shotgun (WGS) entry which is preliminary data.</text>
</comment>
<dbReference type="UniPathway" id="UPA00159">
    <property type="reaction ID" value="UER00277"/>
</dbReference>
<dbReference type="GO" id="GO:0005829">
    <property type="term" value="C:cytosol"/>
    <property type="evidence" value="ECO:0007669"/>
    <property type="project" value="TreeGrafter"/>
</dbReference>
<evidence type="ECO:0000256" key="1">
    <source>
        <dbReference type="ARBA" id="ARBA00005171"/>
    </source>
</evidence>
<dbReference type="InterPro" id="IPR004468">
    <property type="entry name" value="CTP_synthase"/>
</dbReference>
<dbReference type="SUPFAM" id="SSF52540">
    <property type="entry name" value="P-loop containing nucleoside triphosphate hydrolases"/>
    <property type="match status" value="1"/>
</dbReference>
<feature type="binding site" evidence="11">
    <location>
        <position position="14"/>
    </location>
    <ligand>
        <name>UTP</name>
        <dbReference type="ChEBI" id="CHEBI:46398"/>
    </ligand>
</feature>
<proteinExistence type="inferred from homology"/>
<gene>
    <name evidence="11" type="primary">pyrG</name>
    <name evidence="14" type="ORF">ENV60_09070</name>
</gene>
<dbReference type="InterPro" id="IPR027417">
    <property type="entry name" value="P-loop_NTPase"/>
</dbReference>
<dbReference type="SUPFAM" id="SSF52317">
    <property type="entry name" value="Class I glutamine amidotransferase-like"/>
    <property type="match status" value="1"/>
</dbReference>
<dbReference type="PANTHER" id="PTHR11550:SF0">
    <property type="entry name" value="CTP SYNTHASE-RELATED"/>
    <property type="match status" value="1"/>
</dbReference>
<evidence type="ECO:0000256" key="3">
    <source>
        <dbReference type="ARBA" id="ARBA00022598"/>
    </source>
</evidence>
<evidence type="ECO:0000256" key="8">
    <source>
        <dbReference type="ARBA" id="ARBA00022962"/>
    </source>
</evidence>
<dbReference type="EMBL" id="DTGZ01000171">
    <property type="protein sequence ID" value="HGV98427.1"/>
    <property type="molecule type" value="Genomic_DNA"/>
</dbReference>
<reference evidence="14" key="1">
    <citation type="journal article" date="2020" name="mSystems">
        <title>Genome- and Community-Level Interaction Insights into Carbon Utilization and Element Cycling Functions of Hydrothermarchaeota in Hydrothermal Sediment.</title>
        <authorList>
            <person name="Zhou Z."/>
            <person name="Liu Y."/>
            <person name="Xu W."/>
            <person name="Pan J."/>
            <person name="Luo Z.H."/>
            <person name="Li M."/>
        </authorList>
    </citation>
    <scope>NUCLEOTIDE SEQUENCE [LARGE SCALE GENOMIC DNA]</scope>
    <source>
        <strain evidence="14">SpSt-774</strain>
    </source>
</reference>
<feature type="binding site" evidence="11">
    <location>
        <position position="14"/>
    </location>
    <ligand>
        <name>CTP</name>
        <dbReference type="ChEBI" id="CHEBI:37563"/>
        <note>allosteric inhibitor</note>
    </ligand>
</feature>
<evidence type="ECO:0000313" key="14">
    <source>
        <dbReference type="EMBL" id="HGV98427.1"/>
    </source>
</evidence>
<comment type="catalytic activity">
    <reaction evidence="11">
        <text>UTP + NH4(+) + ATP = CTP + ADP + phosphate + 2 H(+)</text>
        <dbReference type="Rhea" id="RHEA:16597"/>
        <dbReference type="ChEBI" id="CHEBI:15378"/>
        <dbReference type="ChEBI" id="CHEBI:28938"/>
        <dbReference type="ChEBI" id="CHEBI:30616"/>
        <dbReference type="ChEBI" id="CHEBI:37563"/>
        <dbReference type="ChEBI" id="CHEBI:43474"/>
        <dbReference type="ChEBI" id="CHEBI:46398"/>
        <dbReference type="ChEBI" id="CHEBI:456216"/>
    </reaction>
</comment>
<dbReference type="GO" id="GO:0003883">
    <property type="term" value="F:CTP synthase activity"/>
    <property type="evidence" value="ECO:0007669"/>
    <property type="project" value="UniProtKB-UniRule"/>
</dbReference>
<feature type="binding site" evidence="11">
    <location>
        <position position="225"/>
    </location>
    <ligand>
        <name>CTP</name>
        <dbReference type="ChEBI" id="CHEBI:37563"/>
        <note>allosteric inhibitor</note>
    </ligand>
</feature>
<dbReference type="PANTHER" id="PTHR11550">
    <property type="entry name" value="CTP SYNTHASE"/>
    <property type="match status" value="1"/>
</dbReference>
<comment type="subunit">
    <text evidence="11">Homotetramer.</text>
</comment>
<dbReference type="FunFam" id="3.40.50.880:FF:000002">
    <property type="entry name" value="CTP synthase"/>
    <property type="match status" value="1"/>
</dbReference>
<dbReference type="Gene3D" id="3.40.50.880">
    <property type="match status" value="1"/>
</dbReference>
<dbReference type="GO" id="GO:0046872">
    <property type="term" value="F:metal ion binding"/>
    <property type="evidence" value="ECO:0007669"/>
    <property type="project" value="UniProtKB-KW"/>
</dbReference>
<sequence length="540" mass="60667">METKYIFVTGGVVSSLGKGIATASIGLLLKSYGLKVTLQKIDPYINVDPGTMNPYQHGEVYVTADGAECDLDLGHYERFLNESLTRDNNITTGQVYYSVITKERRGEYLGKTVQVVPHITDEIKSRITKLARQNKVDIAITEIGGTVGDIEGQPFLEAARQMRLDLGKNNVLYIHLTLVPFIKTTREFKTKPTQHSVRVLLSMGIQPDILLCRSDSWLSDADRKKISLFCNVPPEAVIDAVDVDCIYEIPLIFHQQKLDRLILSLLGMEDNPLIKNGADLTEWRIFVEKAKTPLKSVEIAICGKYVELRDAYKSIIEALYHAAVANDAKLKLKWIDTDRIEDDNSIANLLGQVDGILIPGGFGMRGVEGKIRFIHYARVHKKPLLGICLGMQCIVIEYARNVCGMKGANSTEFDDATPYPVIDLLPEQEKIKDMGGTMRLGNWPCRLEPKTLARKAYGKDEIQERHRHRYEVNPKYIKVLSENGLIFSGKSPDGRLMEIVEIGDHPFFVGTQFHPEFTSRPLAPNPLFYLFINSALKRAS</sequence>
<dbReference type="InterPro" id="IPR029062">
    <property type="entry name" value="Class_I_gatase-like"/>
</dbReference>
<feature type="binding site" evidence="11">
    <location>
        <begin position="149"/>
        <end position="151"/>
    </location>
    <ligand>
        <name>CTP</name>
        <dbReference type="ChEBI" id="CHEBI:37563"/>
        <note>allosteric inhibitor</note>
    </ligand>
</feature>
<name>A0A7C4TCL2_UNCW3</name>
<dbReference type="Gene3D" id="3.40.50.300">
    <property type="entry name" value="P-loop containing nucleotide triphosphate hydrolases"/>
    <property type="match status" value="1"/>
</dbReference>
<comment type="caution">
    <text evidence="11">Lacks conserved residue(s) required for the propagation of feature annotation.</text>
</comment>
<dbReference type="HAMAP" id="MF_01227">
    <property type="entry name" value="PyrG"/>
    <property type="match status" value="1"/>
</dbReference>
<feature type="binding site" evidence="11">
    <location>
        <begin position="389"/>
        <end position="392"/>
    </location>
    <ligand>
        <name>L-glutamine</name>
        <dbReference type="ChEBI" id="CHEBI:58359"/>
    </ligand>
</feature>
<dbReference type="FunFam" id="3.40.50.300:FF:000009">
    <property type="entry name" value="CTP synthase"/>
    <property type="match status" value="1"/>
</dbReference>
<feature type="region of interest" description="Amidoligase domain" evidence="11">
    <location>
        <begin position="1"/>
        <end position="268"/>
    </location>
</feature>
<organism evidence="14">
    <name type="scientific">candidate division WOR-3 bacterium</name>
    <dbReference type="NCBI Taxonomy" id="2052148"/>
    <lineage>
        <taxon>Bacteria</taxon>
        <taxon>Bacteria division WOR-3</taxon>
    </lineage>
</organism>
<keyword evidence="4 11" id="KW-0479">Metal-binding</keyword>
<dbReference type="CDD" id="cd03113">
    <property type="entry name" value="CTPS_N"/>
    <property type="match status" value="1"/>
</dbReference>
<comment type="function">
    <text evidence="11">Catalyzes the ATP-dependent amination of UTP to CTP with either L-glutamine or ammonia as the source of nitrogen. Regulates intracellular CTP levels through interactions with the four ribonucleotide triphosphates.</text>
</comment>
<keyword evidence="3 11" id="KW-0436">Ligase</keyword>
<keyword evidence="8 11" id="KW-0315">Glutamine amidotransferase</keyword>
<feature type="binding site" evidence="11">
    <location>
        <begin position="189"/>
        <end position="194"/>
    </location>
    <ligand>
        <name>UTP</name>
        <dbReference type="ChEBI" id="CHEBI:46398"/>
    </ligand>
</feature>
<accession>A0A7C4TCL2</accession>
<dbReference type="AlphaFoldDB" id="A0A7C4TCL2"/>
<evidence type="ECO:0000259" key="13">
    <source>
        <dbReference type="Pfam" id="PF06418"/>
    </source>
</evidence>
<evidence type="ECO:0000256" key="10">
    <source>
        <dbReference type="ARBA" id="ARBA00047781"/>
    </source>
</evidence>
<feature type="binding site" evidence="11">
    <location>
        <position position="243"/>
    </location>
    <ligand>
        <name>ATP</name>
        <dbReference type="ChEBI" id="CHEBI:30616"/>
    </ligand>
</feature>
<feature type="binding site" evidence="11">
    <location>
        <position position="55"/>
    </location>
    <ligand>
        <name>L-glutamine</name>
        <dbReference type="ChEBI" id="CHEBI:58359"/>
    </ligand>
</feature>
<dbReference type="Pfam" id="PF00117">
    <property type="entry name" value="GATase"/>
    <property type="match status" value="1"/>
</dbReference>
<feature type="binding site" evidence="11">
    <location>
        <position position="72"/>
    </location>
    <ligand>
        <name>ATP</name>
        <dbReference type="ChEBI" id="CHEBI:30616"/>
    </ligand>
</feature>
<dbReference type="GO" id="GO:0005524">
    <property type="term" value="F:ATP binding"/>
    <property type="evidence" value="ECO:0007669"/>
    <property type="project" value="UniProtKB-KW"/>
</dbReference>
<dbReference type="GO" id="GO:0019856">
    <property type="term" value="P:pyrimidine nucleobase biosynthetic process"/>
    <property type="evidence" value="ECO:0007669"/>
    <property type="project" value="TreeGrafter"/>
</dbReference>
<evidence type="ECO:0000256" key="6">
    <source>
        <dbReference type="ARBA" id="ARBA00022840"/>
    </source>
</evidence>
<dbReference type="NCBIfam" id="NF003792">
    <property type="entry name" value="PRK05380.1"/>
    <property type="match status" value="1"/>
</dbReference>
<comment type="miscellaneous">
    <text evidence="11">CTPSs have evolved a hybrid strategy for distinguishing between UTP and CTP. The overlapping regions of the product feedback inhibitory and substrate sites recognize a common feature in both compounds, the triphosphate moiety. To differentiate isosteric substrate and product pyrimidine rings, an additional pocket far from the expected kinase/ligase catalytic site, specifically recognizes the cytosine and ribose portions of the product inhibitor.</text>
</comment>
<dbReference type="EC" id="6.3.4.2" evidence="11"/>
<dbReference type="NCBIfam" id="TIGR00337">
    <property type="entry name" value="PyrG"/>
    <property type="match status" value="1"/>
</dbReference>
<feature type="binding site" evidence="11">
    <location>
        <position position="72"/>
    </location>
    <ligand>
        <name>Mg(2+)</name>
        <dbReference type="ChEBI" id="CHEBI:18420"/>
    </ligand>
</feature>
<feature type="active site" evidence="11">
    <location>
        <position position="516"/>
    </location>
</feature>
<feature type="binding site" evidence="11">
    <location>
        <position position="142"/>
    </location>
    <ligand>
        <name>Mg(2+)</name>
        <dbReference type="ChEBI" id="CHEBI:18420"/>
    </ligand>
</feature>
<protein>
    <recommendedName>
        <fullName evidence="11">CTP synthase</fullName>
        <ecNumber evidence="11">6.3.4.2</ecNumber>
    </recommendedName>
    <alternativeName>
        <fullName evidence="11">Cytidine 5'-triphosphate synthase</fullName>
    </alternativeName>
    <alternativeName>
        <fullName evidence="11">Cytidine triphosphate synthetase</fullName>
        <shortName evidence="11">CTP synthetase</shortName>
        <shortName evidence="11">CTPS</shortName>
    </alternativeName>
    <alternativeName>
        <fullName evidence="11">UTP--ammonia ligase</fullName>
    </alternativeName>
</protein>
<feature type="binding site" evidence="11">
    <location>
        <position position="361"/>
    </location>
    <ligand>
        <name>L-glutamine</name>
        <dbReference type="ChEBI" id="CHEBI:58359"/>
    </ligand>
</feature>
<evidence type="ECO:0000256" key="11">
    <source>
        <dbReference type="HAMAP-Rule" id="MF_01227"/>
    </source>
</evidence>
<evidence type="ECO:0000256" key="4">
    <source>
        <dbReference type="ARBA" id="ARBA00022723"/>
    </source>
</evidence>
<feature type="binding site" evidence="11">
    <location>
        <begin position="15"/>
        <end position="20"/>
    </location>
    <ligand>
        <name>ATP</name>
        <dbReference type="ChEBI" id="CHEBI:30616"/>
    </ligand>
</feature>
<evidence type="ECO:0000256" key="7">
    <source>
        <dbReference type="ARBA" id="ARBA00022842"/>
    </source>
</evidence>
<dbReference type="GO" id="GO:0044210">
    <property type="term" value="P:'de novo' CTP biosynthetic process"/>
    <property type="evidence" value="ECO:0007669"/>
    <property type="project" value="UniProtKB-UniRule"/>
</dbReference>
<feature type="active site" description="Nucleophile; for glutamine hydrolysis" evidence="11">
    <location>
        <position position="388"/>
    </location>
</feature>
<comment type="similarity">
    <text evidence="2 11">Belongs to the CTP synthase family.</text>
</comment>
<evidence type="ECO:0000256" key="9">
    <source>
        <dbReference type="ARBA" id="ARBA00022975"/>
    </source>
</evidence>
<keyword evidence="9 11" id="KW-0665">Pyrimidine biosynthesis</keyword>
<feature type="binding site" evidence="11">
    <location>
        <position position="469"/>
    </location>
    <ligand>
        <name>L-glutamine</name>
        <dbReference type="ChEBI" id="CHEBI:58359"/>
    </ligand>
</feature>
<evidence type="ECO:0000259" key="12">
    <source>
        <dbReference type="Pfam" id="PF00117"/>
    </source>
</evidence>
<comment type="catalytic activity">
    <reaction evidence="10 11">
        <text>UTP + L-glutamine + ATP + H2O = CTP + L-glutamate + ADP + phosphate + 2 H(+)</text>
        <dbReference type="Rhea" id="RHEA:26426"/>
        <dbReference type="ChEBI" id="CHEBI:15377"/>
        <dbReference type="ChEBI" id="CHEBI:15378"/>
        <dbReference type="ChEBI" id="CHEBI:29985"/>
        <dbReference type="ChEBI" id="CHEBI:30616"/>
        <dbReference type="ChEBI" id="CHEBI:37563"/>
        <dbReference type="ChEBI" id="CHEBI:43474"/>
        <dbReference type="ChEBI" id="CHEBI:46398"/>
        <dbReference type="ChEBI" id="CHEBI:58359"/>
        <dbReference type="ChEBI" id="CHEBI:456216"/>
        <dbReference type="EC" id="6.3.4.2"/>
    </reaction>
</comment>
<feature type="domain" description="Glutamine amidotransferase" evidence="12">
    <location>
        <begin position="308"/>
        <end position="532"/>
    </location>
</feature>
<feature type="domain" description="CTP synthase N-terminal" evidence="13">
    <location>
        <begin position="4"/>
        <end position="267"/>
    </location>
</feature>
<dbReference type="InterPro" id="IPR017926">
    <property type="entry name" value="GATASE"/>
</dbReference>